<dbReference type="Proteomes" id="UP000295531">
    <property type="component" value="Unassembled WGS sequence"/>
</dbReference>
<gene>
    <name evidence="1" type="ORF">DEU29_10763</name>
</gene>
<dbReference type="Pfam" id="PF04364">
    <property type="entry name" value="DNA_pol3_chi"/>
    <property type="match status" value="1"/>
</dbReference>
<protein>
    <submittedName>
        <fullName evidence="1">DNA polymerase III chi subunit</fullName>
    </submittedName>
</protein>
<dbReference type="PANTHER" id="PTHR38767">
    <property type="entry name" value="DNA POLYMERASE III SUBUNIT CHI"/>
    <property type="match status" value="1"/>
</dbReference>
<reference evidence="1 2" key="1">
    <citation type="submission" date="2019-03" db="EMBL/GenBank/DDBJ databases">
        <title>Freshwater and sediment microbial communities from various areas in North America, analyzing microbe dynamics in response to fracking.</title>
        <authorList>
            <person name="Lamendella R."/>
        </authorList>
    </citation>
    <scope>NUCLEOTIDE SEQUENCE [LARGE SCALE GENOMIC DNA]</scope>
    <source>
        <strain evidence="1 2">18_TX</strain>
    </source>
</reference>
<evidence type="ECO:0000313" key="2">
    <source>
        <dbReference type="Proteomes" id="UP000295531"/>
    </source>
</evidence>
<dbReference type="SUPFAM" id="SSF102400">
    <property type="entry name" value="DNA polymerase III chi subunit"/>
    <property type="match status" value="1"/>
</dbReference>
<dbReference type="GO" id="GO:0003677">
    <property type="term" value="F:DNA binding"/>
    <property type="evidence" value="ECO:0007669"/>
    <property type="project" value="InterPro"/>
</dbReference>
<dbReference type="EMBL" id="SNXI01000007">
    <property type="protein sequence ID" value="TDP33243.1"/>
    <property type="molecule type" value="Genomic_DNA"/>
</dbReference>
<dbReference type="OrthoDB" id="5297568at2"/>
<keyword evidence="2" id="KW-1185">Reference proteome</keyword>
<dbReference type="GO" id="GO:0003887">
    <property type="term" value="F:DNA-directed DNA polymerase activity"/>
    <property type="evidence" value="ECO:0007669"/>
    <property type="project" value="InterPro"/>
</dbReference>
<organism evidence="1 2">
    <name type="scientific">Idiomarina aquatica</name>
    <dbReference type="NCBI Taxonomy" id="1327752"/>
    <lineage>
        <taxon>Bacteria</taxon>
        <taxon>Pseudomonadati</taxon>
        <taxon>Pseudomonadota</taxon>
        <taxon>Gammaproteobacteria</taxon>
        <taxon>Alteromonadales</taxon>
        <taxon>Idiomarinaceae</taxon>
        <taxon>Idiomarina</taxon>
    </lineage>
</organism>
<evidence type="ECO:0000313" key="1">
    <source>
        <dbReference type="EMBL" id="TDP33243.1"/>
    </source>
</evidence>
<sequence length="147" mass="16636">MSRVTFFLLPEAAADEQNGLICDKIADLFRQHKKVRVFARSQQQAEQIDELLWQRPADSFIPHNLVGEGPANGVPVEIVWPEADNIARRPGYVLFNLAEQVPAQAQQSHTIFDIVPADEEQKAIARERYKHYRASGCQLTTEPLNAE</sequence>
<accession>A0A4R6P7Q9</accession>
<dbReference type="Gene3D" id="3.40.50.10110">
    <property type="entry name" value="DNA polymerase III subunit chi"/>
    <property type="match status" value="1"/>
</dbReference>
<dbReference type="GO" id="GO:0032298">
    <property type="term" value="P:positive regulation of DNA-templated DNA replication initiation"/>
    <property type="evidence" value="ECO:0007669"/>
    <property type="project" value="TreeGrafter"/>
</dbReference>
<dbReference type="AlphaFoldDB" id="A0A4R6P7Q9"/>
<name>A0A4R6P7Q9_9GAMM</name>
<dbReference type="InterPro" id="IPR036768">
    <property type="entry name" value="PolIII_chi_sf"/>
</dbReference>
<dbReference type="PANTHER" id="PTHR38767:SF1">
    <property type="entry name" value="DNA POLYMERASE III SUBUNIT CHI"/>
    <property type="match status" value="1"/>
</dbReference>
<dbReference type="GO" id="GO:0006260">
    <property type="term" value="P:DNA replication"/>
    <property type="evidence" value="ECO:0007669"/>
    <property type="project" value="InterPro"/>
</dbReference>
<comment type="caution">
    <text evidence="1">The sequence shown here is derived from an EMBL/GenBank/DDBJ whole genome shotgun (WGS) entry which is preliminary data.</text>
</comment>
<dbReference type="InterPro" id="IPR007459">
    <property type="entry name" value="DNA_pol3_chi"/>
</dbReference>
<proteinExistence type="predicted"/>
<dbReference type="RefSeq" id="WP_133539551.1">
    <property type="nucleotide sequence ID" value="NZ_SNXI01000007.1"/>
</dbReference>